<feature type="non-terminal residue" evidence="5">
    <location>
        <position position="1"/>
    </location>
</feature>
<organism evidence="5 6">
    <name type="scientific">Pseudoduganella rivuli</name>
    <dbReference type="NCBI Taxonomy" id="2666085"/>
    <lineage>
        <taxon>Bacteria</taxon>
        <taxon>Pseudomonadati</taxon>
        <taxon>Pseudomonadota</taxon>
        <taxon>Betaproteobacteria</taxon>
        <taxon>Burkholderiales</taxon>
        <taxon>Oxalobacteraceae</taxon>
        <taxon>Telluria group</taxon>
        <taxon>Pseudoduganella</taxon>
    </lineage>
</organism>
<dbReference type="SUPFAM" id="SSF56935">
    <property type="entry name" value="Porins"/>
    <property type="match status" value="1"/>
</dbReference>
<comment type="subcellular location">
    <subcellularLocation>
        <location evidence="1">Cell outer membrane</location>
    </subcellularLocation>
</comment>
<keyword evidence="2" id="KW-0472">Membrane</keyword>
<reference evidence="5 6" key="1">
    <citation type="submission" date="2019-11" db="EMBL/GenBank/DDBJ databases">
        <title>Novel species isolated from a subtropical stream in China.</title>
        <authorList>
            <person name="Lu H."/>
        </authorList>
    </citation>
    <scope>NUCLEOTIDE SEQUENCE [LARGE SCALE GENOMIC DNA]</scope>
    <source>
        <strain evidence="5 6">FT92W</strain>
    </source>
</reference>
<dbReference type="InterPro" id="IPR036942">
    <property type="entry name" value="Beta-barrel_TonB_sf"/>
</dbReference>
<dbReference type="AlphaFoldDB" id="A0A7X2LVU3"/>
<evidence type="ECO:0000256" key="1">
    <source>
        <dbReference type="ARBA" id="ARBA00004442"/>
    </source>
</evidence>
<evidence type="ECO:0000256" key="3">
    <source>
        <dbReference type="ARBA" id="ARBA00023237"/>
    </source>
</evidence>
<dbReference type="RefSeq" id="WP_154378003.1">
    <property type="nucleotide sequence ID" value="NZ_WKJJ01000014.1"/>
</dbReference>
<proteinExistence type="predicted"/>
<evidence type="ECO:0000313" key="5">
    <source>
        <dbReference type="EMBL" id="MRV74447.1"/>
    </source>
</evidence>
<dbReference type="NCBIfam" id="TIGR01782">
    <property type="entry name" value="TonB-Xanth-Caul"/>
    <property type="match status" value="1"/>
</dbReference>
<dbReference type="GO" id="GO:0009279">
    <property type="term" value="C:cell outer membrane"/>
    <property type="evidence" value="ECO:0007669"/>
    <property type="project" value="UniProtKB-SubCell"/>
</dbReference>
<accession>A0A7X2LVU3</accession>
<comment type="caution">
    <text evidence="5">The sequence shown here is derived from an EMBL/GenBank/DDBJ whole genome shotgun (WGS) entry which is preliminary data.</text>
</comment>
<evidence type="ECO:0000313" key="6">
    <source>
        <dbReference type="Proteomes" id="UP000446768"/>
    </source>
</evidence>
<dbReference type="Pfam" id="PF00593">
    <property type="entry name" value="TonB_dep_Rec_b-barrel"/>
    <property type="match status" value="1"/>
</dbReference>
<dbReference type="PANTHER" id="PTHR40980:SF3">
    <property type="entry name" value="TONB-DEPENDENT RECEPTOR-LIKE BETA-BARREL DOMAIN-CONTAINING PROTEIN"/>
    <property type="match status" value="1"/>
</dbReference>
<keyword evidence="3" id="KW-0998">Cell outer membrane</keyword>
<sequence length="389" mass="41660">AAPLGAGPGALFAGEPGGSIGGLWYSSVAQARDALAWRRLLGVTAPVPVQGNPLTLWNVDERSAAAWLMADFKADGLPLDGNAGVRATRVREMLDGSRSVPGAGVAPLTASDSALDWLPSASLRYRPSADVIWRAAVSKTMTRPNFDQLSPSLTLVPNSITPTANTGSAGNPALRPVRSDNLDLAAEWYGAGNRMVTVTGFVKHVDGFVTSVSAPETYDGVTYQVTRPQNGNRARIRGLEAGYQQFFDFLPGAWRGLGVQLNATLVGSSTASPILGARVPLQNLSRRSANTVLMYESGDWSARAAYNWRSTFLSGVSNIVGVGALPVYTEGYGWLDAALTWRVRPSLTLTLEGNNLTNTVRRNYYGEPQRHQSSFINDRQLAVSAAFRY</sequence>
<protein>
    <submittedName>
        <fullName evidence="5">TonB-dependent receptor</fullName>
    </submittedName>
</protein>
<evidence type="ECO:0000259" key="4">
    <source>
        <dbReference type="Pfam" id="PF00593"/>
    </source>
</evidence>
<feature type="domain" description="TonB-dependent receptor-like beta-barrel" evidence="4">
    <location>
        <begin position="23"/>
        <end position="356"/>
    </location>
</feature>
<dbReference type="Gene3D" id="2.40.170.20">
    <property type="entry name" value="TonB-dependent receptor, beta-barrel domain"/>
    <property type="match status" value="1"/>
</dbReference>
<dbReference type="PANTHER" id="PTHR40980">
    <property type="entry name" value="PLUG DOMAIN-CONTAINING PROTEIN"/>
    <property type="match status" value="1"/>
</dbReference>
<keyword evidence="5" id="KW-0675">Receptor</keyword>
<name>A0A7X2LVU3_9BURK</name>
<dbReference type="InterPro" id="IPR000531">
    <property type="entry name" value="Beta-barrel_TonB"/>
</dbReference>
<dbReference type="InterPro" id="IPR010104">
    <property type="entry name" value="TonB_rcpt_bac"/>
</dbReference>
<evidence type="ECO:0000256" key="2">
    <source>
        <dbReference type="ARBA" id="ARBA00023136"/>
    </source>
</evidence>
<gene>
    <name evidence="5" type="ORF">GJ700_22315</name>
</gene>
<dbReference type="Proteomes" id="UP000446768">
    <property type="component" value="Unassembled WGS sequence"/>
</dbReference>
<keyword evidence="6" id="KW-1185">Reference proteome</keyword>
<dbReference type="EMBL" id="WKJJ01000014">
    <property type="protein sequence ID" value="MRV74447.1"/>
    <property type="molecule type" value="Genomic_DNA"/>
</dbReference>